<dbReference type="InterPro" id="IPR036590">
    <property type="entry name" value="SRAP-like"/>
</dbReference>
<evidence type="ECO:0000256" key="6">
    <source>
        <dbReference type="ARBA" id="ARBA00023125"/>
    </source>
</evidence>
<organism evidence="9 10">
    <name type="scientific">Leptospira stimsonii</name>
    <dbReference type="NCBI Taxonomy" id="2202203"/>
    <lineage>
        <taxon>Bacteria</taxon>
        <taxon>Pseudomonadati</taxon>
        <taxon>Spirochaetota</taxon>
        <taxon>Spirochaetia</taxon>
        <taxon>Leptospirales</taxon>
        <taxon>Leptospiraceae</taxon>
        <taxon>Leptospira</taxon>
    </lineage>
</organism>
<evidence type="ECO:0000256" key="2">
    <source>
        <dbReference type="ARBA" id="ARBA00022670"/>
    </source>
</evidence>
<dbReference type="PANTHER" id="PTHR13604:SF0">
    <property type="entry name" value="ABASIC SITE PROCESSING PROTEIN HMCES"/>
    <property type="match status" value="1"/>
</dbReference>
<dbReference type="PANTHER" id="PTHR13604">
    <property type="entry name" value="DC12-RELATED"/>
    <property type="match status" value="1"/>
</dbReference>
<dbReference type="SUPFAM" id="SSF143081">
    <property type="entry name" value="BB1717-like"/>
    <property type="match status" value="1"/>
</dbReference>
<keyword evidence="7" id="KW-0456">Lyase</keyword>
<comment type="similarity">
    <text evidence="1 8">Belongs to the SOS response-associated peptidase family.</text>
</comment>
<accession>A0A8B3CM69</accession>
<evidence type="ECO:0000256" key="3">
    <source>
        <dbReference type="ARBA" id="ARBA00022763"/>
    </source>
</evidence>
<evidence type="ECO:0000256" key="7">
    <source>
        <dbReference type="ARBA" id="ARBA00023239"/>
    </source>
</evidence>
<keyword evidence="4 8" id="KW-0378">Hydrolase</keyword>
<dbReference type="GO" id="GO:0106300">
    <property type="term" value="P:protein-DNA covalent cross-linking repair"/>
    <property type="evidence" value="ECO:0007669"/>
    <property type="project" value="InterPro"/>
</dbReference>
<dbReference type="Gene3D" id="3.90.1680.10">
    <property type="entry name" value="SOS response associated peptidase-like"/>
    <property type="match status" value="1"/>
</dbReference>
<dbReference type="Proteomes" id="UP000266669">
    <property type="component" value="Unassembled WGS sequence"/>
</dbReference>
<comment type="caution">
    <text evidence="9">The sequence shown here is derived from an EMBL/GenBank/DDBJ whole genome shotgun (WGS) entry which is preliminary data.</text>
</comment>
<evidence type="ECO:0000256" key="4">
    <source>
        <dbReference type="ARBA" id="ARBA00022801"/>
    </source>
</evidence>
<dbReference type="AlphaFoldDB" id="A0A8B3CM69"/>
<dbReference type="EMBL" id="QHCS01000009">
    <property type="protein sequence ID" value="RHX83373.1"/>
    <property type="molecule type" value="Genomic_DNA"/>
</dbReference>
<evidence type="ECO:0000313" key="9">
    <source>
        <dbReference type="EMBL" id="RHX83373.1"/>
    </source>
</evidence>
<dbReference type="RefSeq" id="WP_118983904.1">
    <property type="nucleotide sequence ID" value="NZ_QHCS01000009.1"/>
</dbReference>
<keyword evidence="6" id="KW-0238">DNA-binding</keyword>
<evidence type="ECO:0000313" key="10">
    <source>
        <dbReference type="Proteomes" id="UP000266669"/>
    </source>
</evidence>
<dbReference type="GO" id="GO:0006508">
    <property type="term" value="P:proteolysis"/>
    <property type="evidence" value="ECO:0007669"/>
    <property type="project" value="UniProtKB-KW"/>
</dbReference>
<gene>
    <name evidence="9" type="ORF">DLM78_21995</name>
</gene>
<evidence type="ECO:0000256" key="5">
    <source>
        <dbReference type="ARBA" id="ARBA00023124"/>
    </source>
</evidence>
<dbReference type="Pfam" id="PF02586">
    <property type="entry name" value="SRAP"/>
    <property type="match status" value="1"/>
</dbReference>
<dbReference type="EC" id="3.4.-.-" evidence="8"/>
<dbReference type="InterPro" id="IPR003738">
    <property type="entry name" value="SRAP"/>
</dbReference>
<dbReference type="GO" id="GO:0016829">
    <property type="term" value="F:lyase activity"/>
    <property type="evidence" value="ECO:0007669"/>
    <property type="project" value="UniProtKB-KW"/>
</dbReference>
<reference evidence="10" key="1">
    <citation type="submission" date="2018-05" db="EMBL/GenBank/DDBJ databases">
        <title>Leptospira yasudae sp. nov. and Leptospira stimsonii sp. nov., two pathogenic species of the genus Leptospira isolated from environmental sources.</title>
        <authorList>
            <person name="Casanovas-Massana A."/>
            <person name="Hamond C."/>
            <person name="Santos L.A."/>
            <person name="Hacker K.P."/>
            <person name="Balassiano I."/>
            <person name="Medeiros M.A."/>
            <person name="Reis M.G."/>
            <person name="Ko A.I."/>
            <person name="Wunder E.A."/>
        </authorList>
    </citation>
    <scope>NUCLEOTIDE SEQUENCE [LARGE SCALE GENOMIC DNA]</scope>
    <source>
        <strain evidence="10">AMB6-RJ</strain>
    </source>
</reference>
<sequence>MCGRYSLNASASMVVEYYNLRYETERIYREFREEKEVFPTKVEPVIQNVNMNRTMVFTHWGLKNIEIKSKDQNGPPVKLRKPVINATIEKIHSYWKWSQALKADRCIIPATEYWEWSETIPKPNNRYKMYLESGDLFGFAGLNCSFIDDDGSKKIGFVIVTMPANEHVSQVHHRQPGLILKNNMEEWLDDSCKEPEKLIYHAEGQEIQFLNEIPVPVKTITPKAKKSKNTNQPELF</sequence>
<dbReference type="GO" id="GO:0003697">
    <property type="term" value="F:single-stranded DNA binding"/>
    <property type="evidence" value="ECO:0007669"/>
    <property type="project" value="InterPro"/>
</dbReference>
<proteinExistence type="inferred from homology"/>
<keyword evidence="2 8" id="KW-0645">Protease</keyword>
<name>A0A8B3CM69_9LEPT</name>
<keyword evidence="5" id="KW-0190">Covalent protein-DNA linkage</keyword>
<protein>
    <recommendedName>
        <fullName evidence="8">Abasic site processing protein</fullName>
        <ecNumber evidence="8">3.4.-.-</ecNumber>
    </recommendedName>
</protein>
<evidence type="ECO:0000256" key="1">
    <source>
        <dbReference type="ARBA" id="ARBA00008136"/>
    </source>
</evidence>
<keyword evidence="3" id="KW-0227">DNA damage</keyword>
<evidence type="ECO:0000256" key="8">
    <source>
        <dbReference type="RuleBase" id="RU364100"/>
    </source>
</evidence>
<dbReference type="GO" id="GO:0008233">
    <property type="term" value="F:peptidase activity"/>
    <property type="evidence" value="ECO:0007669"/>
    <property type="project" value="UniProtKB-KW"/>
</dbReference>